<feature type="transmembrane region" description="Helical" evidence="1">
    <location>
        <begin position="200"/>
        <end position="218"/>
    </location>
</feature>
<dbReference type="Proteomes" id="UP000019763">
    <property type="component" value="Unassembled WGS sequence"/>
</dbReference>
<gene>
    <name evidence="2" type="ORF">GNI_104260</name>
</gene>
<keyword evidence="1" id="KW-0472">Membrane</keyword>
<comment type="caution">
    <text evidence="2">The sequence shown here is derived from an EMBL/GenBank/DDBJ whole genome shotgun (WGS) entry which is preliminary data.</text>
</comment>
<keyword evidence="1" id="KW-1133">Transmembrane helix</keyword>
<dbReference type="AlphaFoldDB" id="A0A023B4G1"/>
<accession>A0A023B4G1</accession>
<organism evidence="2 3">
    <name type="scientific">Gregarina niphandrodes</name>
    <name type="common">Septate eugregarine</name>
    <dbReference type="NCBI Taxonomy" id="110365"/>
    <lineage>
        <taxon>Eukaryota</taxon>
        <taxon>Sar</taxon>
        <taxon>Alveolata</taxon>
        <taxon>Apicomplexa</taxon>
        <taxon>Conoidasida</taxon>
        <taxon>Gregarinasina</taxon>
        <taxon>Eugregarinorida</taxon>
        <taxon>Gregarinidae</taxon>
        <taxon>Gregarina</taxon>
    </lineage>
</organism>
<sequence>MQALSSAASPESLKRVIRSGQQELQTLIEHIISLQAELEERAVDRSRLIILEGQLVEIEKLHRLTLESIGMAEQGLLGGGVATATRLTEVSRTLEHRYIKQRGLLQEQLKKKQKAQVFSGGPIDLRPGDAELLNESMVLDLSLQQIDETVSTARSTIGNLRNQGRILSRVRKGTARAIASSMTASYVVDRIRRLESKQRFVLLSVFSCLVFLTLFYLYRFKL</sequence>
<proteinExistence type="predicted"/>
<evidence type="ECO:0000313" key="3">
    <source>
        <dbReference type="Proteomes" id="UP000019763"/>
    </source>
</evidence>
<evidence type="ECO:0000256" key="1">
    <source>
        <dbReference type="SAM" id="Phobius"/>
    </source>
</evidence>
<keyword evidence="3" id="KW-1185">Reference proteome</keyword>
<name>A0A023B4G1_GRENI</name>
<protein>
    <submittedName>
        <fullName evidence="2">Transmembrane protein</fullName>
    </submittedName>
</protein>
<dbReference type="EMBL" id="AFNH02000778">
    <property type="protein sequence ID" value="EZG56360.1"/>
    <property type="molecule type" value="Genomic_DNA"/>
</dbReference>
<evidence type="ECO:0000313" key="2">
    <source>
        <dbReference type="EMBL" id="EZG56360.1"/>
    </source>
</evidence>
<dbReference type="RefSeq" id="XP_011131289.1">
    <property type="nucleotide sequence ID" value="XM_011132987.1"/>
</dbReference>
<dbReference type="VEuPathDB" id="CryptoDB:GNI_104260"/>
<keyword evidence="1 2" id="KW-0812">Transmembrane</keyword>
<reference evidence="2" key="1">
    <citation type="submission" date="2013-12" db="EMBL/GenBank/DDBJ databases">
        <authorList>
            <person name="Omoto C.K."/>
            <person name="Sibley D."/>
            <person name="Venepally P."/>
            <person name="Hadjithomas M."/>
            <person name="Karamycheva S."/>
            <person name="Brunk B."/>
            <person name="Roos D."/>
            <person name="Caler E."/>
            <person name="Lorenzi H."/>
        </authorList>
    </citation>
    <scope>NUCLEOTIDE SEQUENCE</scope>
</reference>
<dbReference type="GeneID" id="22913709"/>